<feature type="transmembrane region" description="Helical" evidence="8">
    <location>
        <begin position="208"/>
        <end position="230"/>
    </location>
</feature>
<protein>
    <submittedName>
        <fullName evidence="10">Synaptic vesicle 2-related protein (SV2-related protein)</fullName>
    </submittedName>
</protein>
<feature type="transmembrane region" description="Helical" evidence="8">
    <location>
        <begin position="236"/>
        <end position="254"/>
    </location>
</feature>
<dbReference type="Gene3D" id="1.20.1250.20">
    <property type="entry name" value="MFS general substrate transporter like domains"/>
    <property type="match status" value="1"/>
</dbReference>
<dbReference type="InterPro" id="IPR036259">
    <property type="entry name" value="MFS_trans_sf"/>
</dbReference>
<reference evidence="10 11" key="1">
    <citation type="submission" date="2024-02" db="EMBL/GenBank/DDBJ databases">
        <authorList>
            <person name="Chen Y."/>
            <person name="Shah S."/>
            <person name="Dougan E. K."/>
            <person name="Thang M."/>
            <person name="Chan C."/>
        </authorList>
    </citation>
    <scope>NUCLEOTIDE SEQUENCE [LARGE SCALE GENOMIC DNA]</scope>
</reference>
<evidence type="ECO:0000256" key="2">
    <source>
        <dbReference type="ARBA" id="ARBA00022448"/>
    </source>
</evidence>
<feature type="transmembrane region" description="Helical" evidence="8">
    <location>
        <begin position="173"/>
        <end position="196"/>
    </location>
</feature>
<feature type="compositionally biased region" description="Low complexity" evidence="7">
    <location>
        <begin position="770"/>
        <end position="780"/>
    </location>
</feature>
<evidence type="ECO:0000313" key="10">
    <source>
        <dbReference type="EMBL" id="CAK9100752.1"/>
    </source>
</evidence>
<keyword evidence="4 8" id="KW-1133">Transmembrane helix</keyword>
<dbReference type="EMBL" id="CAXAMM010041687">
    <property type="protein sequence ID" value="CAK9100752.1"/>
    <property type="molecule type" value="Genomic_DNA"/>
</dbReference>
<feature type="transmembrane region" description="Helical" evidence="8">
    <location>
        <begin position="121"/>
        <end position="141"/>
    </location>
</feature>
<feature type="domain" description="Major facilitator superfamily (MFS) profile" evidence="9">
    <location>
        <begin position="84"/>
        <end position="505"/>
    </location>
</feature>
<feature type="transmembrane region" description="Helical" evidence="8">
    <location>
        <begin position="148"/>
        <end position="167"/>
    </location>
</feature>
<keyword evidence="5 8" id="KW-0472">Membrane</keyword>
<feature type="region of interest" description="Disordered" evidence="7">
    <location>
        <begin position="561"/>
        <end position="580"/>
    </location>
</feature>
<evidence type="ECO:0000256" key="8">
    <source>
        <dbReference type="SAM" id="Phobius"/>
    </source>
</evidence>
<feature type="compositionally biased region" description="Basic and acidic residues" evidence="7">
    <location>
        <begin position="717"/>
        <end position="743"/>
    </location>
</feature>
<dbReference type="Pfam" id="PF00083">
    <property type="entry name" value="Sugar_tr"/>
    <property type="match status" value="1"/>
</dbReference>
<feature type="transmembrane region" description="Helical" evidence="8">
    <location>
        <begin position="328"/>
        <end position="349"/>
    </location>
</feature>
<feature type="transmembrane region" description="Helical" evidence="8">
    <location>
        <begin position="83"/>
        <end position="109"/>
    </location>
</feature>
<dbReference type="SUPFAM" id="SSF103473">
    <property type="entry name" value="MFS general substrate transporter"/>
    <property type="match status" value="1"/>
</dbReference>
<keyword evidence="3 8" id="KW-0812">Transmembrane</keyword>
<dbReference type="PROSITE" id="PS50850">
    <property type="entry name" value="MFS"/>
    <property type="match status" value="1"/>
</dbReference>
<comment type="subcellular location">
    <subcellularLocation>
        <location evidence="1">Membrane</location>
        <topology evidence="1">Multi-pass membrane protein</topology>
    </subcellularLocation>
</comment>
<comment type="caution">
    <text evidence="10">The sequence shown here is derived from an EMBL/GenBank/DDBJ whole genome shotgun (WGS) entry which is preliminary data.</text>
</comment>
<feature type="transmembrane region" description="Helical" evidence="8">
    <location>
        <begin position="361"/>
        <end position="385"/>
    </location>
</feature>
<accession>A0ABP0RJH2</accession>
<evidence type="ECO:0000256" key="3">
    <source>
        <dbReference type="ARBA" id="ARBA00022692"/>
    </source>
</evidence>
<evidence type="ECO:0000256" key="6">
    <source>
        <dbReference type="SAM" id="Coils"/>
    </source>
</evidence>
<organism evidence="10 11">
    <name type="scientific">Durusdinium trenchii</name>
    <dbReference type="NCBI Taxonomy" id="1381693"/>
    <lineage>
        <taxon>Eukaryota</taxon>
        <taxon>Sar</taxon>
        <taxon>Alveolata</taxon>
        <taxon>Dinophyceae</taxon>
        <taxon>Suessiales</taxon>
        <taxon>Symbiodiniaceae</taxon>
        <taxon>Durusdinium</taxon>
    </lineage>
</organism>
<evidence type="ECO:0000256" key="5">
    <source>
        <dbReference type="ARBA" id="ARBA00023136"/>
    </source>
</evidence>
<dbReference type="InterPro" id="IPR005828">
    <property type="entry name" value="MFS_sugar_transport-like"/>
</dbReference>
<gene>
    <name evidence="10" type="ORF">SCF082_LOCUS47133</name>
</gene>
<keyword evidence="6" id="KW-0175">Coiled coil</keyword>
<feature type="region of interest" description="Disordered" evidence="7">
    <location>
        <begin position="770"/>
        <end position="809"/>
    </location>
</feature>
<name>A0ABP0RJH2_9DINO</name>
<feature type="transmembrane region" description="Helical" evidence="8">
    <location>
        <begin position="480"/>
        <end position="502"/>
    </location>
</feature>
<feature type="transmembrane region" description="Helical" evidence="8">
    <location>
        <begin position="450"/>
        <end position="474"/>
    </location>
</feature>
<dbReference type="CDD" id="cd17316">
    <property type="entry name" value="MFS_SV2_like"/>
    <property type="match status" value="1"/>
</dbReference>
<feature type="region of interest" description="Disordered" evidence="7">
    <location>
        <begin position="520"/>
        <end position="556"/>
    </location>
</feature>
<dbReference type="PANTHER" id="PTHR23511">
    <property type="entry name" value="SYNAPTIC VESICLE GLYCOPROTEIN 2"/>
    <property type="match status" value="1"/>
</dbReference>
<dbReference type="PANTHER" id="PTHR23511:SF34">
    <property type="entry name" value="SYNAPTIC VESICLE GLYCOPROTEIN 2"/>
    <property type="match status" value="1"/>
</dbReference>
<keyword evidence="11" id="KW-1185">Reference proteome</keyword>
<feature type="transmembrane region" description="Helical" evidence="8">
    <location>
        <begin position="415"/>
        <end position="438"/>
    </location>
</feature>
<keyword evidence="2" id="KW-0813">Transport</keyword>
<evidence type="ECO:0000259" key="9">
    <source>
        <dbReference type="PROSITE" id="PS50850"/>
    </source>
</evidence>
<dbReference type="InterPro" id="IPR020846">
    <property type="entry name" value="MFS_dom"/>
</dbReference>
<proteinExistence type="predicted"/>
<dbReference type="Proteomes" id="UP001642464">
    <property type="component" value="Unassembled WGS sequence"/>
</dbReference>
<sequence length="835" mass="92421">MRSSSAAAARWEDAADARFFDDVSGEEEVKAFLDSEWRHSRKAKAGGDVGSVGGDHRRSGLVVNLRLLDRAMDEVGVGRYQRIVLVLACFGVFVDVSQTSLVSLLFIEFRREWKATPEDLAVIEAFATSGVLLGNVAFGFLGDRLGRMRLFAATLVACAAAGLASSFTNSVLTFSLCRLVLGCAAGGNGVLCNALLLECVPSRDRGRFTVMTGISFGLAHLVMVGLAWVFFPTLGWRWVLRMAAVLVVPVLLLLRFVSESPRFLVSVRQFGPAEHVVRKIAATNGRPIPSYFNVDNLVWNEDHFGAARPTKGPSVLGALCFGRRNRRVLLPLCAVWFTHYFASGVFSFLPFELKRAIGGKQVPYITACVMSAAGLAATLVNLVMVTRFRRITIIRSTSLAIVVAALSLMTGRHPAALYTSVLAMALTSCMMLATLYLYTPEIFATQVRGSAFGVCLLFGRLGKVLSGFLVAAVIAHDSFYLSALIFAGLFFVCFLATCLLSVESFDQALFEEHHPRSSTRLVSPQLLESARSPESAEDQRRPSEMAGQHMEQQHMAMQQPFDHQLERSSAAIQQAASHPLKTMSKEEELWHLLTEQEKRADALHGALVVAQRNLEQERSEHLQTQERLRAMERACRRLDVMRKVEAELQNQGNPSMAPGLESGAHGNATHVLSQKPRDIRVHGGSGTLNKFAFGSDQLQELIAEHDHKANLSHGRRSSIDRGMRESEREEQEHEEARRAEWRRMSHVKQRVALDDSKKYDIFGNVVQDQQTVQQQQQQQQASNQEETDDIFSGMGGQRSGRQRTGRSDLNADAYLVASSMWRGARPLQQAQGDFH</sequence>
<feature type="coiled-coil region" evidence="6">
    <location>
        <begin position="607"/>
        <end position="651"/>
    </location>
</feature>
<evidence type="ECO:0000256" key="7">
    <source>
        <dbReference type="SAM" id="MobiDB-lite"/>
    </source>
</evidence>
<evidence type="ECO:0000256" key="4">
    <source>
        <dbReference type="ARBA" id="ARBA00022989"/>
    </source>
</evidence>
<evidence type="ECO:0000313" key="11">
    <source>
        <dbReference type="Proteomes" id="UP001642464"/>
    </source>
</evidence>
<evidence type="ECO:0000256" key="1">
    <source>
        <dbReference type="ARBA" id="ARBA00004141"/>
    </source>
</evidence>
<feature type="compositionally biased region" description="Low complexity" evidence="7">
    <location>
        <begin position="544"/>
        <end position="556"/>
    </location>
</feature>
<feature type="region of interest" description="Disordered" evidence="7">
    <location>
        <begin position="707"/>
        <end position="746"/>
    </location>
</feature>